<reference evidence="1 2" key="1">
    <citation type="submission" date="2015-02" db="EMBL/GenBank/DDBJ databases">
        <title>Improved understanding of the partial-nitritation anammox process through 23 genomes representing the majority of the microbial community.</title>
        <authorList>
            <person name="Speth D.R."/>
            <person name="In T Zandt M."/>
            <person name="Guerrero Cruz S."/>
            <person name="Jetten M.S."/>
            <person name="Dutilh B.E."/>
        </authorList>
    </citation>
    <scope>NUCLEOTIDE SEQUENCE [LARGE SCALE GENOMIC DNA]</scope>
    <source>
        <strain evidence="1">OLB20</strain>
    </source>
</reference>
<protein>
    <submittedName>
        <fullName evidence="1">Uncharacterized protein</fullName>
    </submittedName>
</protein>
<dbReference type="STRING" id="1617426.TR69_WS6001000709"/>
<proteinExistence type="predicted"/>
<comment type="caution">
    <text evidence="1">The sequence shown here is derived from an EMBL/GenBank/DDBJ whole genome shotgun (WGS) entry which is preliminary data.</text>
</comment>
<evidence type="ECO:0000313" key="1">
    <source>
        <dbReference type="EMBL" id="KXK26697.1"/>
    </source>
</evidence>
<evidence type="ECO:0000313" key="2">
    <source>
        <dbReference type="Proteomes" id="UP000070457"/>
    </source>
</evidence>
<name>A0A136LYM9_9BACT</name>
<dbReference type="AlphaFoldDB" id="A0A136LYM9"/>
<dbReference type="EMBL" id="JYNZ01000003">
    <property type="protein sequence ID" value="KXK26697.1"/>
    <property type="molecule type" value="Genomic_DNA"/>
</dbReference>
<organism evidence="1 2">
    <name type="scientific">candidate division WS6 bacterium OLB20</name>
    <dbReference type="NCBI Taxonomy" id="1617426"/>
    <lineage>
        <taxon>Bacteria</taxon>
        <taxon>Candidatus Dojkabacteria</taxon>
    </lineage>
</organism>
<accession>A0A136LYM9</accession>
<gene>
    <name evidence="1" type="ORF">TR69_WS6001000709</name>
</gene>
<sequence length="98" mass="10959">MSTTPGETGPVQLFIEFTSRVSNQSPPLELSEQVTQLQSWFDETGIRPTQEMLEEAYDTARAYHEEYIPHPRRANHLAHTLFAACATAVGVVFNAPEP</sequence>
<dbReference type="Proteomes" id="UP000070457">
    <property type="component" value="Unassembled WGS sequence"/>
</dbReference>